<organism evidence="1 2">
    <name type="scientific">Achromobacter denitrificans</name>
    <name type="common">Alcaligenes denitrificans</name>
    <dbReference type="NCBI Taxonomy" id="32002"/>
    <lineage>
        <taxon>Bacteria</taxon>
        <taxon>Pseudomonadati</taxon>
        <taxon>Pseudomonadota</taxon>
        <taxon>Betaproteobacteria</taxon>
        <taxon>Burkholderiales</taxon>
        <taxon>Alcaligenaceae</taxon>
        <taxon>Achromobacter</taxon>
    </lineage>
</organism>
<gene>
    <name evidence="1" type="ORF">FOC81_02910</name>
</gene>
<protein>
    <submittedName>
        <fullName evidence="1">DUF1320 family protein</fullName>
    </submittedName>
</protein>
<reference evidence="1 2" key="1">
    <citation type="submission" date="2020-05" db="EMBL/GenBank/DDBJ databases">
        <title>FDA dAtabase for Regulatory Grade micrObial Sequences (FDA-ARGOS): Supporting development and validation of Infectious Disease Dx tests.</title>
        <authorList>
            <person name="Sproer C."/>
            <person name="Gronow S."/>
            <person name="Severitt S."/>
            <person name="Schroder I."/>
            <person name="Tallon L."/>
            <person name="Sadzewicz L."/>
            <person name="Zhao X."/>
            <person name="Vavikolanu K."/>
            <person name="Mehta A."/>
            <person name="Aluvathingal J."/>
            <person name="Nadendla S."/>
            <person name="Myers T."/>
            <person name="Yan Y."/>
            <person name="Sichtig H."/>
        </authorList>
    </citation>
    <scope>NUCLEOTIDE SEQUENCE [LARGE SCALE GENOMIC DNA]</scope>
    <source>
        <strain evidence="1 2">FDAARGOS_787</strain>
    </source>
</reference>
<dbReference type="RefSeq" id="WP_174715705.1">
    <property type="nucleotide sequence ID" value="NZ_CP054569.1"/>
</dbReference>
<proteinExistence type="predicted"/>
<evidence type="ECO:0000313" key="2">
    <source>
        <dbReference type="Proteomes" id="UP000509782"/>
    </source>
</evidence>
<dbReference type="EMBL" id="CP054569">
    <property type="protein sequence ID" value="QKQ45710.1"/>
    <property type="molecule type" value="Genomic_DNA"/>
</dbReference>
<dbReference type="InterPro" id="IPR009752">
    <property type="entry name" value="Phage_Mu_GpJ"/>
</dbReference>
<dbReference type="Pfam" id="PF07030">
    <property type="entry name" value="Phage_Mu_Gp36"/>
    <property type="match status" value="1"/>
</dbReference>
<dbReference type="AlphaFoldDB" id="A0A6N0JFT5"/>
<name>A0A6N0JFT5_ACHDE</name>
<accession>A0A6N0JFT5</accession>
<evidence type="ECO:0000313" key="1">
    <source>
        <dbReference type="EMBL" id="QKQ45710.1"/>
    </source>
</evidence>
<sequence length="168" mass="18252">MSYATATELLVRFDANEIAQRSDRLIPRLVTDEMLRTAAAGGDLSGFTDAEREAIARAMEKVGRALTDARNTIDSYIAGRYTLPLSPVPQVLTRIACELARYYLYDDQFTEPVKQRYDANIKFLVGVASGDVKLGVDADSGVEPAGGGQVALVTSGRVWDRRSSGGFL</sequence>
<dbReference type="Proteomes" id="UP000509782">
    <property type="component" value="Chromosome"/>
</dbReference>